<organism evidence="2 3">
    <name type="scientific">Venturia inaequalis</name>
    <name type="common">Apple scab fungus</name>
    <dbReference type="NCBI Taxonomy" id="5025"/>
    <lineage>
        <taxon>Eukaryota</taxon>
        <taxon>Fungi</taxon>
        <taxon>Dikarya</taxon>
        <taxon>Ascomycota</taxon>
        <taxon>Pezizomycotina</taxon>
        <taxon>Dothideomycetes</taxon>
        <taxon>Pleosporomycetidae</taxon>
        <taxon>Venturiales</taxon>
        <taxon>Venturiaceae</taxon>
        <taxon>Venturia</taxon>
    </lineage>
</organism>
<feature type="region of interest" description="Disordered" evidence="1">
    <location>
        <begin position="1"/>
        <end position="49"/>
    </location>
</feature>
<evidence type="ECO:0000313" key="3">
    <source>
        <dbReference type="Proteomes" id="UP000490939"/>
    </source>
</evidence>
<dbReference type="GO" id="GO:0003676">
    <property type="term" value="F:nucleic acid binding"/>
    <property type="evidence" value="ECO:0007669"/>
    <property type="project" value="InterPro"/>
</dbReference>
<feature type="non-terminal residue" evidence="2">
    <location>
        <position position="1"/>
    </location>
</feature>
<dbReference type="InterPro" id="IPR036875">
    <property type="entry name" value="Znf_CCHC_sf"/>
</dbReference>
<feature type="compositionally biased region" description="Pro residues" evidence="1">
    <location>
        <begin position="1"/>
        <end position="11"/>
    </location>
</feature>
<keyword evidence="3" id="KW-1185">Reference proteome</keyword>
<feature type="compositionally biased region" description="Polar residues" evidence="1">
    <location>
        <begin position="15"/>
        <end position="28"/>
    </location>
</feature>
<proteinExistence type="predicted"/>
<protein>
    <submittedName>
        <fullName evidence="2">Uncharacterized protein</fullName>
    </submittedName>
</protein>
<dbReference type="SUPFAM" id="SSF57756">
    <property type="entry name" value="Retrovirus zinc finger-like domains"/>
    <property type="match status" value="1"/>
</dbReference>
<evidence type="ECO:0000256" key="1">
    <source>
        <dbReference type="SAM" id="MobiDB-lite"/>
    </source>
</evidence>
<dbReference type="EMBL" id="WNWR01001115">
    <property type="protein sequence ID" value="KAE9965233.1"/>
    <property type="molecule type" value="Genomic_DNA"/>
</dbReference>
<gene>
    <name evidence="2" type="ORF">EG327_000604</name>
</gene>
<dbReference type="AlphaFoldDB" id="A0A8H3U8S8"/>
<comment type="caution">
    <text evidence="2">The sequence shown here is derived from an EMBL/GenBank/DDBJ whole genome shotgun (WGS) entry which is preliminary data.</text>
</comment>
<sequence length="151" mass="16441">PNPASFPPAPAPRLNQVSANAQQPPSGNNGPGTQGAPPAEKKPCKSCSSMDHYERFCPDVKELIDQGICFWNMNEKPRWWHWGTAENPGTKIGRIENGKNHGQQIRTQLEQFQSTGGVSSFGSSEGFVRVVEVSDSEDEDFGTQVQATNIG</sequence>
<evidence type="ECO:0000313" key="2">
    <source>
        <dbReference type="EMBL" id="KAE9965233.1"/>
    </source>
</evidence>
<accession>A0A8H3U8S8</accession>
<reference evidence="2 3" key="1">
    <citation type="submission" date="2019-07" db="EMBL/GenBank/DDBJ databases">
        <title>Venturia inaequalis Genome Resource.</title>
        <authorList>
            <person name="Lichtner F.J."/>
        </authorList>
    </citation>
    <scope>NUCLEOTIDE SEQUENCE [LARGE SCALE GENOMIC DNA]</scope>
    <source>
        <strain evidence="2 3">DMI_063113</strain>
    </source>
</reference>
<dbReference type="Proteomes" id="UP000490939">
    <property type="component" value="Unassembled WGS sequence"/>
</dbReference>
<name>A0A8H3U8S8_VENIN</name>
<dbReference type="GO" id="GO:0008270">
    <property type="term" value="F:zinc ion binding"/>
    <property type="evidence" value="ECO:0007669"/>
    <property type="project" value="InterPro"/>
</dbReference>